<dbReference type="InterPro" id="IPR050490">
    <property type="entry name" value="Bact_solute-bd_prot1"/>
</dbReference>
<accession>A0A4Q7NGA6</accession>
<dbReference type="SUPFAM" id="SSF53850">
    <property type="entry name" value="Periplasmic binding protein-like II"/>
    <property type="match status" value="1"/>
</dbReference>
<proteinExistence type="predicted"/>
<sequence>MPRTWQRRRLLAVLAAAPLALAACGGSGGGNGGGSPSSQPKTLKLWHYEGPTSAMGVAWNQAIKVFQQEHPGVTVKFEEKGFEQIQQTAQMVLNSDGGPDIMEYNKGNATAGLLSSQGLLTDLTAEATKRGWDKKLNTGLQTTAKYDAKGVMGSGKWFGVPNYAEFVEVYYNKDMFAKYGLQVPKTLADFESVMAAFKSKGVTPLAVGGAEYPAQQIVYELALSKADRDWVNAYQTYTKKVDFKGPEWTSGAQTFADWVKKGFISKDSTSIKAEDMGVSFENAKYPIMISGSWWYGRFTQEIKKFQWDTFLFPGNTLAPGSSGNLWVVPKNSKAKQLAYDFIDITMRPEIQDLLGNNGGVPVAADPAKITDPKNKKLIEDYNQLASSDGLAFYPDWPAPGYYDVLVAQTQNLIRSGSVSKFLSGIEGPYDQNLAKVKG</sequence>
<dbReference type="RefSeq" id="WP_130494081.1">
    <property type="nucleotide sequence ID" value="NZ_SGXD01000004.1"/>
</dbReference>
<protein>
    <submittedName>
        <fullName evidence="2">Raffinose/stachyose/melibiose transport system substrate-binding protein</fullName>
    </submittedName>
</protein>
<dbReference type="PROSITE" id="PS51257">
    <property type="entry name" value="PROKAR_LIPOPROTEIN"/>
    <property type="match status" value="1"/>
</dbReference>
<dbReference type="EMBL" id="SGXD01000004">
    <property type="protein sequence ID" value="RZS82977.1"/>
    <property type="molecule type" value="Genomic_DNA"/>
</dbReference>
<dbReference type="PANTHER" id="PTHR43649:SF17">
    <property type="entry name" value="ABC TRANSPORTER SOLUTE BINDING PROTEIN-SUGAR TRANSPORT"/>
    <property type="match status" value="1"/>
</dbReference>
<dbReference type="InterPro" id="IPR006059">
    <property type="entry name" value="SBP"/>
</dbReference>
<dbReference type="AlphaFoldDB" id="A0A4Q7NGA6"/>
<dbReference type="Proteomes" id="UP000293638">
    <property type="component" value="Unassembled WGS sequence"/>
</dbReference>
<dbReference type="Gene3D" id="3.40.190.10">
    <property type="entry name" value="Periplasmic binding protein-like II"/>
    <property type="match status" value="1"/>
</dbReference>
<organism evidence="2 3">
    <name type="scientific">Motilibacter rhizosphaerae</name>
    <dbReference type="NCBI Taxonomy" id="598652"/>
    <lineage>
        <taxon>Bacteria</taxon>
        <taxon>Bacillati</taxon>
        <taxon>Actinomycetota</taxon>
        <taxon>Actinomycetes</taxon>
        <taxon>Motilibacterales</taxon>
        <taxon>Motilibacteraceae</taxon>
        <taxon>Motilibacter</taxon>
    </lineage>
</organism>
<keyword evidence="1" id="KW-0732">Signal</keyword>
<feature type="signal peptide" evidence="1">
    <location>
        <begin position="1"/>
        <end position="22"/>
    </location>
</feature>
<gene>
    <name evidence="2" type="ORF">EV189_3375</name>
</gene>
<dbReference type="OrthoDB" id="358201at2"/>
<dbReference type="PANTHER" id="PTHR43649">
    <property type="entry name" value="ARABINOSE-BINDING PROTEIN-RELATED"/>
    <property type="match status" value="1"/>
</dbReference>
<evidence type="ECO:0000256" key="1">
    <source>
        <dbReference type="SAM" id="SignalP"/>
    </source>
</evidence>
<dbReference type="Pfam" id="PF01547">
    <property type="entry name" value="SBP_bac_1"/>
    <property type="match status" value="1"/>
</dbReference>
<evidence type="ECO:0000313" key="2">
    <source>
        <dbReference type="EMBL" id="RZS82977.1"/>
    </source>
</evidence>
<feature type="chain" id="PRO_5020288563" evidence="1">
    <location>
        <begin position="23"/>
        <end position="438"/>
    </location>
</feature>
<reference evidence="2 3" key="1">
    <citation type="submission" date="2019-02" db="EMBL/GenBank/DDBJ databases">
        <title>Genomic Encyclopedia of Type Strains, Phase IV (KMG-IV): sequencing the most valuable type-strain genomes for metagenomic binning, comparative biology and taxonomic classification.</title>
        <authorList>
            <person name="Goeker M."/>
        </authorList>
    </citation>
    <scope>NUCLEOTIDE SEQUENCE [LARGE SCALE GENOMIC DNA]</scope>
    <source>
        <strain evidence="2 3">DSM 45622</strain>
    </source>
</reference>
<comment type="caution">
    <text evidence="2">The sequence shown here is derived from an EMBL/GenBank/DDBJ whole genome shotgun (WGS) entry which is preliminary data.</text>
</comment>
<evidence type="ECO:0000313" key="3">
    <source>
        <dbReference type="Proteomes" id="UP000293638"/>
    </source>
</evidence>
<name>A0A4Q7NGA6_9ACTN</name>
<keyword evidence="3" id="KW-1185">Reference proteome</keyword>